<reference evidence="1" key="1">
    <citation type="submission" date="2022-11" db="EMBL/GenBank/DDBJ databases">
        <title>beta-Carotene-producing bacterium, Jeongeuplla avenae sp. nov., alleviates the salt stress of Arabidopsis seedlings.</title>
        <authorList>
            <person name="Jiang L."/>
            <person name="Lee J."/>
        </authorList>
    </citation>
    <scope>NUCLEOTIDE SEQUENCE</scope>
    <source>
        <strain evidence="1">DY_R2A_6</strain>
    </source>
</reference>
<evidence type="ECO:0000313" key="1">
    <source>
        <dbReference type="EMBL" id="WAJ29818.1"/>
    </source>
</evidence>
<organism evidence="1 2">
    <name type="scientific">Antarcticirhabdus aurantiaca</name>
    <dbReference type="NCBI Taxonomy" id="2606717"/>
    <lineage>
        <taxon>Bacteria</taxon>
        <taxon>Pseudomonadati</taxon>
        <taxon>Pseudomonadota</taxon>
        <taxon>Alphaproteobacteria</taxon>
        <taxon>Hyphomicrobiales</taxon>
        <taxon>Aurantimonadaceae</taxon>
        <taxon>Antarcticirhabdus</taxon>
    </lineage>
</organism>
<protein>
    <submittedName>
        <fullName evidence="1">Crotonase/enoyl-CoA hydratase family protein</fullName>
    </submittedName>
</protein>
<name>A0ACD4NSU0_9HYPH</name>
<dbReference type="EMBL" id="CP113520">
    <property type="protein sequence ID" value="WAJ29818.1"/>
    <property type="molecule type" value="Genomic_DNA"/>
</dbReference>
<proteinExistence type="predicted"/>
<evidence type="ECO:0000313" key="2">
    <source>
        <dbReference type="Proteomes" id="UP001163223"/>
    </source>
</evidence>
<sequence>MSDHVETRREDGVLVLRMNRPDKKNALTRAMYAALTAGLAEAEGDDAIAATVILGLPGTFSAGNDIADFAAIAAGGEAPSEVRGFLHGLARATKPLVAGVDGLAIGIGTTLLMHCDVVVASAGSTFRTPFLDLGLTPEAGSSLLGPRLMGAQRAFALLVLGEAFGAEEARQANIVTRVVEADAEGAALDAARRLARKPRGALLAARALLRGDPDETVRRIDDEIELFAERLRSPEARAAFAAFLKR</sequence>
<keyword evidence="2" id="KW-1185">Reference proteome</keyword>
<dbReference type="Proteomes" id="UP001163223">
    <property type="component" value="Chromosome"/>
</dbReference>
<gene>
    <name evidence="1" type="ORF">OXU80_06240</name>
</gene>
<accession>A0ACD4NSU0</accession>